<keyword evidence="3" id="KW-1185">Reference proteome</keyword>
<sequence length="106" mass="12004">MQSKNVNQKSKTEKSTDEETIEDGQDPLTRYFDGMGTATAKIIINRHLDDDQWEKYGLKDLRNTGRYYIARLVEKDGTVIDEVLIDKQSGTIQSLRGRIGAGGLKR</sequence>
<reference evidence="2 3" key="1">
    <citation type="submission" date="2019-11" db="EMBL/GenBank/DDBJ databases">
        <title>Comparative genomics of hydrocarbon-degrading Desulfosarcina strains.</title>
        <authorList>
            <person name="Watanabe M."/>
            <person name="Kojima H."/>
            <person name="Fukui M."/>
        </authorList>
    </citation>
    <scope>NUCLEOTIDE SEQUENCE [LARGE SCALE GENOMIC DNA]</scope>
    <source>
        <strain evidence="2 3">PL12</strain>
    </source>
</reference>
<dbReference type="Proteomes" id="UP000427906">
    <property type="component" value="Chromosome"/>
</dbReference>
<dbReference type="OrthoDB" id="5421627at2"/>
<name>A0A5K7YCZ3_9BACT</name>
<evidence type="ECO:0000313" key="2">
    <source>
        <dbReference type="EMBL" id="BBO66295.1"/>
    </source>
</evidence>
<feature type="region of interest" description="Disordered" evidence="1">
    <location>
        <begin position="1"/>
        <end position="29"/>
    </location>
</feature>
<dbReference type="RefSeq" id="WP_155314695.1">
    <property type="nucleotide sequence ID" value="NZ_AP021874.1"/>
</dbReference>
<gene>
    <name evidence="2" type="ORF">DSCA_02250</name>
</gene>
<proteinExistence type="predicted"/>
<dbReference type="KEGG" id="dalk:DSCA_02250"/>
<dbReference type="AlphaFoldDB" id="A0A5K7YCZ3"/>
<protein>
    <recommendedName>
        <fullName evidence="4">PepSY domain-containing protein</fullName>
    </recommendedName>
</protein>
<accession>A0A5K7YCZ3</accession>
<organism evidence="2 3">
    <name type="scientific">Desulfosarcina alkanivorans</name>
    <dbReference type="NCBI Taxonomy" id="571177"/>
    <lineage>
        <taxon>Bacteria</taxon>
        <taxon>Pseudomonadati</taxon>
        <taxon>Thermodesulfobacteriota</taxon>
        <taxon>Desulfobacteria</taxon>
        <taxon>Desulfobacterales</taxon>
        <taxon>Desulfosarcinaceae</taxon>
        <taxon>Desulfosarcina</taxon>
    </lineage>
</organism>
<evidence type="ECO:0008006" key="4">
    <source>
        <dbReference type="Google" id="ProtNLM"/>
    </source>
</evidence>
<evidence type="ECO:0000256" key="1">
    <source>
        <dbReference type="SAM" id="MobiDB-lite"/>
    </source>
</evidence>
<dbReference type="EMBL" id="AP021874">
    <property type="protein sequence ID" value="BBO66295.1"/>
    <property type="molecule type" value="Genomic_DNA"/>
</dbReference>
<evidence type="ECO:0000313" key="3">
    <source>
        <dbReference type="Proteomes" id="UP000427906"/>
    </source>
</evidence>